<keyword evidence="1" id="KW-0472">Membrane</keyword>
<protein>
    <submittedName>
        <fullName evidence="2">Uncharacterized protein</fullName>
    </submittedName>
</protein>
<evidence type="ECO:0000313" key="2">
    <source>
        <dbReference type="EMBL" id="KAJ1979429.1"/>
    </source>
</evidence>
<comment type="caution">
    <text evidence="2">The sequence shown here is derived from an EMBL/GenBank/DDBJ whole genome shotgun (WGS) entry which is preliminary data.</text>
</comment>
<gene>
    <name evidence="2" type="ORF">H4R34_002826</name>
</gene>
<feature type="transmembrane region" description="Helical" evidence="1">
    <location>
        <begin position="65"/>
        <end position="86"/>
    </location>
</feature>
<proteinExistence type="predicted"/>
<feature type="transmembrane region" description="Helical" evidence="1">
    <location>
        <begin position="283"/>
        <end position="304"/>
    </location>
</feature>
<feature type="transmembrane region" description="Helical" evidence="1">
    <location>
        <begin position="353"/>
        <end position="372"/>
    </location>
</feature>
<sequence>MHRSFSIPPRPSPAQTPVVAATQARAPTTRSRLPWPLRADSTAPASTAGLTGLFRLRCLPSVLRLTLWGLCCIVLWTLTVPALSILTQRSQHADKNIFTVLLSPPHLTTNAPTTAYARGTSLTAATSEAFPGILATVRILAVDTTQQQVHLTIALRCTPASGHIDQHHRLTQALAIDYGSGQFTLPEGSRMPINTHISVTASTGSPKQYPLDRYAFILPLEYHSLEAVNHTTSSNTRVPTAFTVDLAGSTGMAAGSVRPSADAAANPEPTILLALLRPLSTQVAVLAVAIIMYGVTVPLLVLTGRYWWLRPSMQPPISLFLASGLVAMILPLLRWQLPHQPVSPGLVDYWCFYWNWAVALVCTAVLVILYHARCDSFSQALPGLEPAPVLRSTSENMRRFGMVRFPQHVRQGFRQV</sequence>
<keyword evidence="3" id="KW-1185">Reference proteome</keyword>
<evidence type="ECO:0000256" key="1">
    <source>
        <dbReference type="SAM" id="Phobius"/>
    </source>
</evidence>
<name>A0A9W8E8W2_9FUNG</name>
<dbReference type="Proteomes" id="UP001151582">
    <property type="component" value="Unassembled WGS sequence"/>
</dbReference>
<evidence type="ECO:0000313" key="3">
    <source>
        <dbReference type="Proteomes" id="UP001151582"/>
    </source>
</evidence>
<keyword evidence="1" id="KW-1133">Transmembrane helix</keyword>
<accession>A0A9W8E8W2</accession>
<keyword evidence="1" id="KW-0812">Transmembrane</keyword>
<dbReference type="EMBL" id="JANBQB010000219">
    <property type="protein sequence ID" value="KAJ1979429.1"/>
    <property type="molecule type" value="Genomic_DNA"/>
</dbReference>
<feature type="transmembrane region" description="Helical" evidence="1">
    <location>
        <begin position="316"/>
        <end position="333"/>
    </location>
</feature>
<dbReference type="AlphaFoldDB" id="A0A9W8E8W2"/>
<dbReference type="Pfam" id="PF14494">
    <property type="entry name" value="DUF4436"/>
    <property type="match status" value="1"/>
</dbReference>
<reference evidence="2" key="1">
    <citation type="submission" date="2022-07" db="EMBL/GenBank/DDBJ databases">
        <title>Phylogenomic reconstructions and comparative analyses of Kickxellomycotina fungi.</title>
        <authorList>
            <person name="Reynolds N.K."/>
            <person name="Stajich J.E."/>
            <person name="Barry K."/>
            <person name="Grigoriev I.V."/>
            <person name="Crous P."/>
            <person name="Smith M.E."/>
        </authorList>
    </citation>
    <scope>NUCLEOTIDE SEQUENCE</scope>
    <source>
        <strain evidence="2">RSA 567</strain>
    </source>
</reference>
<dbReference type="InterPro" id="IPR027948">
    <property type="entry name" value="DUF4436"/>
</dbReference>
<dbReference type="OrthoDB" id="10361479at2759"/>
<organism evidence="2 3">
    <name type="scientific">Dimargaris verticillata</name>
    <dbReference type="NCBI Taxonomy" id="2761393"/>
    <lineage>
        <taxon>Eukaryota</taxon>
        <taxon>Fungi</taxon>
        <taxon>Fungi incertae sedis</taxon>
        <taxon>Zoopagomycota</taxon>
        <taxon>Kickxellomycotina</taxon>
        <taxon>Dimargaritomycetes</taxon>
        <taxon>Dimargaritales</taxon>
        <taxon>Dimargaritaceae</taxon>
        <taxon>Dimargaris</taxon>
    </lineage>
</organism>